<dbReference type="Pfam" id="PF00496">
    <property type="entry name" value="SBP_bac_5"/>
    <property type="match status" value="1"/>
</dbReference>
<evidence type="ECO:0000313" key="8">
    <source>
        <dbReference type="Proteomes" id="UP000318416"/>
    </source>
</evidence>
<dbReference type="OrthoDB" id="9801912at2"/>
<dbReference type="AlphaFoldDB" id="A0A561EYY3"/>
<feature type="signal peptide" evidence="5">
    <location>
        <begin position="1"/>
        <end position="22"/>
    </location>
</feature>
<dbReference type="PANTHER" id="PTHR30290:SF10">
    <property type="entry name" value="PERIPLASMIC OLIGOPEPTIDE-BINDING PROTEIN-RELATED"/>
    <property type="match status" value="1"/>
</dbReference>
<dbReference type="PROSITE" id="PS51257">
    <property type="entry name" value="PROKAR_LIPOPROTEIN"/>
    <property type="match status" value="1"/>
</dbReference>
<dbReference type="InterPro" id="IPR039424">
    <property type="entry name" value="SBP_5"/>
</dbReference>
<dbReference type="GO" id="GO:0030313">
    <property type="term" value="C:cell envelope"/>
    <property type="evidence" value="ECO:0007669"/>
    <property type="project" value="UniProtKB-SubCell"/>
</dbReference>
<organism evidence="7 8">
    <name type="scientific">Kitasatospora atroaurantiaca</name>
    <dbReference type="NCBI Taxonomy" id="285545"/>
    <lineage>
        <taxon>Bacteria</taxon>
        <taxon>Bacillati</taxon>
        <taxon>Actinomycetota</taxon>
        <taxon>Actinomycetes</taxon>
        <taxon>Kitasatosporales</taxon>
        <taxon>Streptomycetaceae</taxon>
        <taxon>Kitasatospora</taxon>
    </lineage>
</organism>
<dbReference type="GO" id="GO:1904680">
    <property type="term" value="F:peptide transmembrane transporter activity"/>
    <property type="evidence" value="ECO:0007669"/>
    <property type="project" value="TreeGrafter"/>
</dbReference>
<dbReference type="Gene3D" id="3.40.190.10">
    <property type="entry name" value="Periplasmic binding protein-like II"/>
    <property type="match status" value="1"/>
</dbReference>
<dbReference type="Gene3D" id="3.10.105.10">
    <property type="entry name" value="Dipeptide-binding Protein, Domain 3"/>
    <property type="match status" value="1"/>
</dbReference>
<evidence type="ECO:0000259" key="6">
    <source>
        <dbReference type="Pfam" id="PF00496"/>
    </source>
</evidence>
<dbReference type="Gene3D" id="3.90.76.10">
    <property type="entry name" value="Dipeptide-binding Protein, Domain 1"/>
    <property type="match status" value="1"/>
</dbReference>
<evidence type="ECO:0000256" key="3">
    <source>
        <dbReference type="ARBA" id="ARBA00022448"/>
    </source>
</evidence>
<gene>
    <name evidence="7" type="ORF">FB465_5975</name>
</gene>
<dbReference type="SUPFAM" id="SSF53850">
    <property type="entry name" value="Periplasmic binding protein-like II"/>
    <property type="match status" value="1"/>
</dbReference>
<dbReference type="GO" id="GO:0042597">
    <property type="term" value="C:periplasmic space"/>
    <property type="evidence" value="ECO:0007669"/>
    <property type="project" value="UniProtKB-ARBA"/>
</dbReference>
<evidence type="ECO:0000256" key="5">
    <source>
        <dbReference type="SAM" id="SignalP"/>
    </source>
</evidence>
<keyword evidence="8" id="KW-1185">Reference proteome</keyword>
<protein>
    <submittedName>
        <fullName evidence="7">Peptide/nickel transport system substrate-binding protein</fullName>
    </submittedName>
</protein>
<dbReference type="PIRSF" id="PIRSF002741">
    <property type="entry name" value="MppA"/>
    <property type="match status" value="1"/>
</dbReference>
<accession>A0A561EYY3</accession>
<reference evidence="7 8" key="1">
    <citation type="submission" date="2019-06" db="EMBL/GenBank/DDBJ databases">
        <title>Sequencing the genomes of 1000 actinobacteria strains.</title>
        <authorList>
            <person name="Klenk H.-P."/>
        </authorList>
    </citation>
    <scope>NUCLEOTIDE SEQUENCE [LARGE SCALE GENOMIC DNA]</scope>
    <source>
        <strain evidence="7 8">DSM 41649</strain>
    </source>
</reference>
<dbReference type="PANTHER" id="PTHR30290">
    <property type="entry name" value="PERIPLASMIC BINDING COMPONENT OF ABC TRANSPORTER"/>
    <property type="match status" value="1"/>
</dbReference>
<proteinExistence type="inferred from homology"/>
<dbReference type="RefSeq" id="WP_145795401.1">
    <property type="nucleotide sequence ID" value="NZ_BAAABR010000047.1"/>
</dbReference>
<comment type="similarity">
    <text evidence="2">Belongs to the bacterial solute-binding protein 5 family.</text>
</comment>
<dbReference type="GO" id="GO:0043190">
    <property type="term" value="C:ATP-binding cassette (ABC) transporter complex"/>
    <property type="evidence" value="ECO:0007669"/>
    <property type="project" value="InterPro"/>
</dbReference>
<dbReference type="InterPro" id="IPR000914">
    <property type="entry name" value="SBP_5_dom"/>
</dbReference>
<dbReference type="EMBL" id="VIVR01000001">
    <property type="protein sequence ID" value="TWE20816.1"/>
    <property type="molecule type" value="Genomic_DNA"/>
</dbReference>
<dbReference type="Proteomes" id="UP000318416">
    <property type="component" value="Unassembled WGS sequence"/>
</dbReference>
<feature type="domain" description="Solute-binding protein family 5" evidence="6">
    <location>
        <begin position="82"/>
        <end position="450"/>
    </location>
</feature>
<evidence type="ECO:0000256" key="2">
    <source>
        <dbReference type="ARBA" id="ARBA00005695"/>
    </source>
</evidence>
<sequence>MTSANRLAVLGCAALVATTAAGCASATKAVTGGDSKSSAITMGTVNVTNVLDPAGAYDAGSWLLLNNTFQSLLRFPSGATVPQPDAAQSCAFAGSDATTYQCTVRSGLKFSNGHPLTAEDVVFSIQRMQKINDPSGPSSLLSTIKSVEAKGADVVFHLSTPDAVLPAKLASAAGAIVDHQVFPADKLLDNDKLVGSGPYKIDSIEPMAGGDGHAPGKVTLSANSQYQGEDKLQNNKFVLRYFDKAEDLKAALDKGDIDLADNSLEPPTAAKLKDDQLTGKSDFKVAEGESAEVRFLVFNTKDAVTGNPAVRQAIAQLLDRKVLARDVYARTVQPLYSVVPAGIAGHNTAFFDRYVEPDAGKAKKILNGARVSLPVKLNLTWSRARAGAAEMNEIKKQLEASGLFQVTVQQEPDWKAFQKGWKAGSYQAYTVGWTPDYADADDFITPLVVDGGAFHNGWDDPKISQKLVPESIKQTDRTAGGAYGQIQSIVADAVPVLPLFQNKSFYASRADITGVDSTVDTSGVFRFWEIGRTKK</sequence>
<comment type="subcellular location">
    <subcellularLocation>
        <location evidence="1">Cell envelope</location>
    </subcellularLocation>
</comment>
<evidence type="ECO:0000313" key="7">
    <source>
        <dbReference type="EMBL" id="TWE20816.1"/>
    </source>
</evidence>
<dbReference type="GO" id="GO:0015833">
    <property type="term" value="P:peptide transport"/>
    <property type="evidence" value="ECO:0007669"/>
    <property type="project" value="TreeGrafter"/>
</dbReference>
<evidence type="ECO:0000256" key="1">
    <source>
        <dbReference type="ARBA" id="ARBA00004196"/>
    </source>
</evidence>
<keyword evidence="4 5" id="KW-0732">Signal</keyword>
<feature type="chain" id="PRO_5038700113" evidence="5">
    <location>
        <begin position="23"/>
        <end position="535"/>
    </location>
</feature>
<comment type="caution">
    <text evidence="7">The sequence shown here is derived from an EMBL/GenBank/DDBJ whole genome shotgun (WGS) entry which is preliminary data.</text>
</comment>
<dbReference type="InterPro" id="IPR030678">
    <property type="entry name" value="Peptide/Ni-bd"/>
</dbReference>
<name>A0A561EYY3_9ACTN</name>
<evidence type="ECO:0000256" key="4">
    <source>
        <dbReference type="ARBA" id="ARBA00022729"/>
    </source>
</evidence>
<keyword evidence="3" id="KW-0813">Transport</keyword>